<dbReference type="HAMAP" id="MF_00258">
    <property type="entry name" value="Glu_racemase"/>
    <property type="match status" value="1"/>
</dbReference>
<comment type="similarity">
    <text evidence="7">Belongs to the aspartate/glutamate racemases family.</text>
</comment>
<evidence type="ECO:0000256" key="6">
    <source>
        <dbReference type="ARBA" id="ARBA00023316"/>
    </source>
</evidence>
<keyword evidence="4 7" id="KW-0573">Peptidoglycan synthesis</keyword>
<protein>
    <recommendedName>
        <fullName evidence="2 7">Glutamate racemase</fullName>
        <ecNumber evidence="2 7">5.1.1.3</ecNumber>
    </recommendedName>
</protein>
<dbReference type="InterPro" id="IPR033134">
    <property type="entry name" value="Asp/Glu_racemase_AS_2"/>
</dbReference>
<dbReference type="GO" id="GO:0008360">
    <property type="term" value="P:regulation of cell shape"/>
    <property type="evidence" value="ECO:0007669"/>
    <property type="project" value="UniProtKB-KW"/>
</dbReference>
<evidence type="ECO:0000256" key="7">
    <source>
        <dbReference type="HAMAP-Rule" id="MF_00258"/>
    </source>
</evidence>
<dbReference type="PROSITE" id="PS00923">
    <property type="entry name" value="ASP_GLU_RACEMASE_1"/>
    <property type="match status" value="1"/>
</dbReference>
<dbReference type="PANTHER" id="PTHR21198">
    <property type="entry name" value="GLUTAMATE RACEMASE"/>
    <property type="match status" value="1"/>
</dbReference>
<dbReference type="EMBL" id="DVJJ01000166">
    <property type="protein sequence ID" value="HIS65834.1"/>
    <property type="molecule type" value="Genomic_DNA"/>
</dbReference>
<name>A0A9D1FBC0_9FIRM</name>
<evidence type="ECO:0000256" key="3">
    <source>
        <dbReference type="ARBA" id="ARBA00022960"/>
    </source>
</evidence>
<feature type="binding site" evidence="7">
    <location>
        <begin position="44"/>
        <end position="45"/>
    </location>
    <ligand>
        <name>substrate</name>
    </ligand>
</feature>
<dbReference type="Proteomes" id="UP000886741">
    <property type="component" value="Unassembled WGS sequence"/>
</dbReference>
<comment type="pathway">
    <text evidence="7">Cell wall biogenesis; peptidoglycan biosynthesis.</text>
</comment>
<keyword evidence="5 7" id="KW-0413">Isomerase</keyword>
<organism evidence="8 9">
    <name type="scientific">Candidatus Avoscillospira avistercoris</name>
    <dbReference type="NCBI Taxonomy" id="2840707"/>
    <lineage>
        <taxon>Bacteria</taxon>
        <taxon>Bacillati</taxon>
        <taxon>Bacillota</taxon>
        <taxon>Clostridia</taxon>
        <taxon>Eubacteriales</taxon>
        <taxon>Oscillospiraceae</taxon>
        <taxon>Oscillospiraceae incertae sedis</taxon>
        <taxon>Candidatus Avoscillospira</taxon>
    </lineage>
</organism>
<dbReference type="InterPro" id="IPR001920">
    <property type="entry name" value="Asp/Glu_race"/>
</dbReference>
<accession>A0A9D1FBC0</accession>
<proteinExistence type="inferred from homology"/>
<evidence type="ECO:0000313" key="8">
    <source>
        <dbReference type="EMBL" id="HIS65834.1"/>
    </source>
</evidence>
<comment type="catalytic activity">
    <reaction evidence="1 7">
        <text>L-glutamate = D-glutamate</text>
        <dbReference type="Rhea" id="RHEA:12813"/>
        <dbReference type="ChEBI" id="CHEBI:29985"/>
        <dbReference type="ChEBI" id="CHEBI:29986"/>
        <dbReference type="EC" id="5.1.1.3"/>
    </reaction>
</comment>
<dbReference type="InterPro" id="IPR004391">
    <property type="entry name" value="Glu_race"/>
</dbReference>
<dbReference type="Gene3D" id="3.40.50.1860">
    <property type="match status" value="2"/>
</dbReference>
<feature type="binding site" evidence="7">
    <location>
        <begin position="12"/>
        <end position="13"/>
    </location>
    <ligand>
        <name>substrate</name>
    </ligand>
</feature>
<dbReference type="PROSITE" id="PS00924">
    <property type="entry name" value="ASP_GLU_RACEMASE_2"/>
    <property type="match status" value="1"/>
</dbReference>
<dbReference type="SUPFAM" id="SSF53681">
    <property type="entry name" value="Aspartate/glutamate racemase"/>
    <property type="match status" value="2"/>
</dbReference>
<keyword evidence="6 7" id="KW-0961">Cell wall biogenesis/degradation</keyword>
<dbReference type="GO" id="GO:0009252">
    <property type="term" value="P:peptidoglycan biosynthetic process"/>
    <property type="evidence" value="ECO:0007669"/>
    <property type="project" value="UniProtKB-UniRule"/>
</dbReference>
<sequence length="255" mass="28431">MVQRNAPVGVFDSGHGGISVLRELVRRMPWEDFLYFGDSANAPYGPRTTESVQQLTFAAAERLLNAGCKALVVACNTATAAAIDLLRQRYDQIPVVGIEPALKPAVLENDHPHVLVMATEMTLREEKFHRQMESYQDRAEIYRLPAPGIVESVEQGRVDGPELEAYLREILRPYETVPITAVVLGCTHFPFVRGAIERCMGHPVTIYDGGPGTARETRRRLERADLLTDRTTPGRVELTNSRPEAVALSRRLLEL</sequence>
<feature type="binding site" evidence="7">
    <location>
        <begin position="76"/>
        <end position="77"/>
    </location>
    <ligand>
        <name>substrate</name>
    </ligand>
</feature>
<dbReference type="GO" id="GO:0071555">
    <property type="term" value="P:cell wall organization"/>
    <property type="evidence" value="ECO:0007669"/>
    <property type="project" value="UniProtKB-KW"/>
</dbReference>
<reference evidence="8" key="2">
    <citation type="journal article" date="2021" name="PeerJ">
        <title>Extensive microbial diversity within the chicken gut microbiome revealed by metagenomics and culture.</title>
        <authorList>
            <person name="Gilroy R."/>
            <person name="Ravi A."/>
            <person name="Getino M."/>
            <person name="Pursley I."/>
            <person name="Horton D.L."/>
            <person name="Alikhan N.F."/>
            <person name="Baker D."/>
            <person name="Gharbi K."/>
            <person name="Hall N."/>
            <person name="Watson M."/>
            <person name="Adriaenssens E.M."/>
            <person name="Foster-Nyarko E."/>
            <person name="Jarju S."/>
            <person name="Secka A."/>
            <person name="Antonio M."/>
            <person name="Oren A."/>
            <person name="Chaudhuri R.R."/>
            <person name="La Ragione R."/>
            <person name="Hildebrand F."/>
            <person name="Pallen M.J."/>
        </authorList>
    </citation>
    <scope>NUCLEOTIDE SEQUENCE</scope>
    <source>
        <strain evidence="8">ChiBcec16-1751</strain>
    </source>
</reference>
<dbReference type="InterPro" id="IPR015942">
    <property type="entry name" value="Asp/Glu/hydantoin_racemase"/>
</dbReference>
<comment type="function">
    <text evidence="7">Provides the (R)-glutamate required for cell wall biosynthesis.</text>
</comment>
<dbReference type="InterPro" id="IPR018187">
    <property type="entry name" value="Asp/Glu_racemase_AS_1"/>
</dbReference>
<gene>
    <name evidence="7 8" type="primary">murI</name>
    <name evidence="8" type="ORF">IAA83_10790</name>
</gene>
<comment type="caution">
    <text evidence="8">The sequence shown here is derived from an EMBL/GenBank/DDBJ whole genome shotgun (WGS) entry which is preliminary data.</text>
</comment>
<reference evidence="8" key="1">
    <citation type="submission" date="2020-10" db="EMBL/GenBank/DDBJ databases">
        <authorList>
            <person name="Gilroy R."/>
        </authorList>
    </citation>
    <scope>NUCLEOTIDE SEQUENCE</scope>
    <source>
        <strain evidence="8">ChiBcec16-1751</strain>
    </source>
</reference>
<dbReference type="Pfam" id="PF01177">
    <property type="entry name" value="Asp_Glu_race"/>
    <property type="match status" value="1"/>
</dbReference>
<evidence type="ECO:0000256" key="2">
    <source>
        <dbReference type="ARBA" id="ARBA00013090"/>
    </source>
</evidence>
<dbReference type="AlphaFoldDB" id="A0A9D1FBC0"/>
<feature type="active site" description="Proton donor/acceptor" evidence="7">
    <location>
        <position position="186"/>
    </location>
</feature>
<feature type="active site" description="Proton donor/acceptor" evidence="7">
    <location>
        <position position="75"/>
    </location>
</feature>
<feature type="binding site" evidence="7">
    <location>
        <begin position="187"/>
        <end position="188"/>
    </location>
    <ligand>
        <name>substrate</name>
    </ligand>
</feature>
<dbReference type="EC" id="5.1.1.3" evidence="2 7"/>
<evidence type="ECO:0000256" key="5">
    <source>
        <dbReference type="ARBA" id="ARBA00023235"/>
    </source>
</evidence>
<evidence type="ECO:0000313" key="9">
    <source>
        <dbReference type="Proteomes" id="UP000886741"/>
    </source>
</evidence>
<dbReference type="NCBIfam" id="TIGR00067">
    <property type="entry name" value="glut_race"/>
    <property type="match status" value="1"/>
</dbReference>
<keyword evidence="3 7" id="KW-0133">Cell shape</keyword>
<evidence type="ECO:0000256" key="1">
    <source>
        <dbReference type="ARBA" id="ARBA00001602"/>
    </source>
</evidence>
<dbReference type="GO" id="GO:0008881">
    <property type="term" value="F:glutamate racemase activity"/>
    <property type="evidence" value="ECO:0007669"/>
    <property type="project" value="UniProtKB-UniRule"/>
</dbReference>
<evidence type="ECO:0000256" key="4">
    <source>
        <dbReference type="ARBA" id="ARBA00022984"/>
    </source>
</evidence>
<dbReference type="PANTHER" id="PTHR21198:SF3">
    <property type="entry name" value="GLUTAMATE RACEMASE"/>
    <property type="match status" value="1"/>
</dbReference>